<dbReference type="NCBIfam" id="NF010738">
    <property type="entry name" value="PRK14140.1"/>
    <property type="match status" value="1"/>
</dbReference>
<evidence type="ECO:0000256" key="4">
    <source>
        <dbReference type="RuleBase" id="RU000639"/>
    </source>
</evidence>
<keyword evidence="3 4" id="KW-0346">Stress response</keyword>
<dbReference type="RefSeq" id="WP_348759644.1">
    <property type="nucleotide sequence ID" value="NZ_OZ026884.1"/>
</dbReference>
<keyword evidence="8" id="KW-1185">Reference proteome</keyword>
<evidence type="ECO:0000256" key="2">
    <source>
        <dbReference type="ARBA" id="ARBA00023186"/>
    </source>
</evidence>
<dbReference type="InterPro" id="IPR000740">
    <property type="entry name" value="GrpE"/>
</dbReference>
<comment type="function">
    <text evidence="3 4">Participates actively in the response to hyperosmotic and heat shock by preventing the aggregation of stress-denatured proteins, in association with DnaK and GrpE. It is the nucleotide exchange factor for DnaK and may function as a thermosensor. Unfolded proteins bind initially to DnaJ; upon interaction with the DnaJ-bound protein, DnaK hydrolyzes its bound ATP, resulting in the formation of a stable complex. GrpE releases ADP from DnaK; ATP binding to DnaK triggers the release of the substrate protein, thus completing the reaction cycle. Several rounds of ATP-dependent interactions between DnaJ, DnaK and GrpE are required for fully efficient folding.</text>
</comment>
<evidence type="ECO:0000256" key="6">
    <source>
        <dbReference type="SAM" id="MobiDB-lite"/>
    </source>
</evidence>
<dbReference type="PANTHER" id="PTHR21237">
    <property type="entry name" value="GRPE PROTEIN"/>
    <property type="match status" value="1"/>
</dbReference>
<keyword evidence="3" id="KW-0963">Cytoplasm</keyword>
<proteinExistence type="inferred from homology"/>
<name>A0ABM9NHR7_9GAMM</name>
<dbReference type="CDD" id="cd00446">
    <property type="entry name" value="GrpE"/>
    <property type="match status" value="1"/>
</dbReference>
<evidence type="ECO:0000256" key="3">
    <source>
        <dbReference type="HAMAP-Rule" id="MF_01151"/>
    </source>
</evidence>
<dbReference type="Pfam" id="PF01025">
    <property type="entry name" value="GrpE"/>
    <property type="match status" value="1"/>
</dbReference>
<comment type="subunit">
    <text evidence="3">Homodimer.</text>
</comment>
<evidence type="ECO:0000256" key="1">
    <source>
        <dbReference type="ARBA" id="ARBA00009054"/>
    </source>
</evidence>
<dbReference type="Proteomes" id="UP001497493">
    <property type="component" value="Chromosome"/>
</dbReference>
<reference evidence="7 8" key="1">
    <citation type="submission" date="2024-04" db="EMBL/GenBank/DDBJ databases">
        <authorList>
            <person name="Cremers G."/>
        </authorList>
    </citation>
    <scope>NUCLEOTIDE SEQUENCE [LARGE SCALE GENOMIC DNA]</scope>
    <source>
        <strain evidence="7">MeCH1-AG</strain>
    </source>
</reference>
<comment type="similarity">
    <text evidence="1 3 5">Belongs to the GrpE family.</text>
</comment>
<organism evidence="7 8">
    <name type="scientific">Candidatus Methylocalor cossyra</name>
    <dbReference type="NCBI Taxonomy" id="3108543"/>
    <lineage>
        <taxon>Bacteria</taxon>
        <taxon>Pseudomonadati</taxon>
        <taxon>Pseudomonadota</taxon>
        <taxon>Gammaproteobacteria</taxon>
        <taxon>Methylococcales</taxon>
        <taxon>Methylococcaceae</taxon>
        <taxon>Candidatus Methylocalor</taxon>
    </lineage>
</organism>
<evidence type="ECO:0000313" key="7">
    <source>
        <dbReference type="EMBL" id="CAL1240138.1"/>
    </source>
</evidence>
<dbReference type="SUPFAM" id="SSF51064">
    <property type="entry name" value="Head domain of nucleotide exchange factor GrpE"/>
    <property type="match status" value="1"/>
</dbReference>
<dbReference type="Gene3D" id="2.30.22.10">
    <property type="entry name" value="Head domain of nucleotide exchange factor GrpE"/>
    <property type="match status" value="1"/>
</dbReference>
<feature type="region of interest" description="Disordered" evidence="6">
    <location>
        <begin position="1"/>
        <end position="36"/>
    </location>
</feature>
<sequence length="201" mass="22353">MSENDALPEVAPSNPAPEAPETSQEPSEAAVEPTPLDSLAQELAETRRQAEENWDKFVRSQAELENIKRRSEKELQNAHKFALEKFARELLTVVDSLELGLQAADDQNPDLHKLREGMALTLKQLVSVLEKFQVRAIDPEGEKFNPELHQAMAMQPTDSAEPNTVIKVFQKGYLLHERLLRPAMVVVAQATPQPASVDGQA</sequence>
<dbReference type="InterPro" id="IPR009012">
    <property type="entry name" value="GrpE_head"/>
</dbReference>
<dbReference type="NCBIfam" id="NF010737">
    <property type="entry name" value="PRK14139.1"/>
    <property type="match status" value="1"/>
</dbReference>
<dbReference type="HAMAP" id="MF_01151">
    <property type="entry name" value="GrpE"/>
    <property type="match status" value="1"/>
</dbReference>
<dbReference type="InterPro" id="IPR013805">
    <property type="entry name" value="GrpE_CC"/>
</dbReference>
<dbReference type="EMBL" id="OZ026884">
    <property type="protein sequence ID" value="CAL1240138.1"/>
    <property type="molecule type" value="Genomic_DNA"/>
</dbReference>
<dbReference type="SUPFAM" id="SSF58014">
    <property type="entry name" value="Coiled-coil domain of nucleotide exchange factor GrpE"/>
    <property type="match status" value="1"/>
</dbReference>
<dbReference type="PROSITE" id="PS01071">
    <property type="entry name" value="GRPE"/>
    <property type="match status" value="1"/>
</dbReference>
<dbReference type="NCBIfam" id="NF010748">
    <property type="entry name" value="PRK14150.1"/>
    <property type="match status" value="1"/>
</dbReference>
<accession>A0ABM9NHR7</accession>
<gene>
    <name evidence="3 7" type="primary">grpE</name>
    <name evidence="7" type="ORF">MECH1_V1_1362</name>
</gene>
<dbReference type="PRINTS" id="PR00773">
    <property type="entry name" value="GRPEPROTEIN"/>
</dbReference>
<evidence type="ECO:0000313" key="8">
    <source>
        <dbReference type="Proteomes" id="UP001497493"/>
    </source>
</evidence>
<evidence type="ECO:0000256" key="5">
    <source>
        <dbReference type="RuleBase" id="RU004478"/>
    </source>
</evidence>
<dbReference type="Gene3D" id="3.90.20.20">
    <property type="match status" value="1"/>
</dbReference>
<keyword evidence="2 3" id="KW-0143">Chaperone</keyword>
<comment type="subcellular location">
    <subcellularLocation>
        <location evidence="3">Cytoplasm</location>
    </subcellularLocation>
</comment>
<dbReference type="PANTHER" id="PTHR21237:SF23">
    <property type="entry name" value="GRPE PROTEIN HOMOLOG, MITOCHONDRIAL"/>
    <property type="match status" value="1"/>
</dbReference>
<protein>
    <recommendedName>
        <fullName evidence="3 4">Protein GrpE</fullName>
    </recommendedName>
    <alternativeName>
        <fullName evidence="3">HSP-70 cofactor</fullName>
    </alternativeName>
</protein>